<dbReference type="EMBL" id="CAKKNE010000002">
    <property type="protein sequence ID" value="CAH0367873.1"/>
    <property type="molecule type" value="Genomic_DNA"/>
</dbReference>
<evidence type="ECO:0000256" key="2">
    <source>
        <dbReference type="SAM" id="MobiDB-lite"/>
    </source>
</evidence>
<feature type="coiled-coil region" evidence="1">
    <location>
        <begin position="85"/>
        <end position="140"/>
    </location>
</feature>
<dbReference type="GO" id="GO:0003700">
    <property type="term" value="F:DNA-binding transcription factor activity"/>
    <property type="evidence" value="ECO:0007669"/>
    <property type="project" value="InterPro"/>
</dbReference>
<name>A0A8J2S9Y9_9STRA</name>
<evidence type="ECO:0000259" key="3">
    <source>
        <dbReference type="PROSITE" id="PS50217"/>
    </source>
</evidence>
<keyword evidence="1" id="KW-0175">Coiled coil</keyword>
<feature type="domain" description="BZIP" evidence="3">
    <location>
        <begin position="67"/>
        <end position="123"/>
    </location>
</feature>
<organism evidence="4 5">
    <name type="scientific">Pelagomonas calceolata</name>
    <dbReference type="NCBI Taxonomy" id="35677"/>
    <lineage>
        <taxon>Eukaryota</taxon>
        <taxon>Sar</taxon>
        <taxon>Stramenopiles</taxon>
        <taxon>Ochrophyta</taxon>
        <taxon>Pelagophyceae</taxon>
        <taxon>Pelagomonadales</taxon>
        <taxon>Pelagomonadaceae</taxon>
        <taxon>Pelagomonas</taxon>
    </lineage>
</organism>
<feature type="compositionally biased region" description="Basic and acidic residues" evidence="2">
    <location>
        <begin position="66"/>
        <end position="78"/>
    </location>
</feature>
<sequence>MAEVPVQNDAPVISESDLVSKVQIEPTTEKRPREEPSVEQAAAAMQALVRAPAPAPSVPAPPESPRQADEERNRERNRGYARAYRERKRLKLQTLENCRQELLKENARLLEEAQARDRKEAALSAERDAARDRLARVEAENRALRAWIHQLNAPPAQMALKQPMMGMGVALDPQVPRRAVLVPRDAVPVSE</sequence>
<protein>
    <recommendedName>
        <fullName evidence="3">BZIP domain-containing protein</fullName>
    </recommendedName>
</protein>
<comment type="caution">
    <text evidence="4">The sequence shown here is derived from an EMBL/GenBank/DDBJ whole genome shotgun (WGS) entry which is preliminary data.</text>
</comment>
<dbReference type="SMART" id="SM00338">
    <property type="entry name" value="BRLZ"/>
    <property type="match status" value="1"/>
</dbReference>
<feature type="compositionally biased region" description="Basic and acidic residues" evidence="2">
    <location>
        <begin position="27"/>
        <end position="36"/>
    </location>
</feature>
<feature type="region of interest" description="Disordered" evidence="2">
    <location>
        <begin position="1"/>
        <end position="82"/>
    </location>
</feature>
<feature type="compositionally biased region" description="Pro residues" evidence="2">
    <location>
        <begin position="53"/>
        <end position="64"/>
    </location>
</feature>
<reference evidence="4" key="1">
    <citation type="submission" date="2021-11" db="EMBL/GenBank/DDBJ databases">
        <authorList>
            <consortium name="Genoscope - CEA"/>
            <person name="William W."/>
        </authorList>
    </citation>
    <scope>NUCLEOTIDE SEQUENCE</scope>
</reference>
<dbReference type="Proteomes" id="UP000789595">
    <property type="component" value="Unassembled WGS sequence"/>
</dbReference>
<evidence type="ECO:0000313" key="4">
    <source>
        <dbReference type="EMBL" id="CAH0367873.1"/>
    </source>
</evidence>
<evidence type="ECO:0000313" key="5">
    <source>
        <dbReference type="Proteomes" id="UP000789595"/>
    </source>
</evidence>
<accession>A0A8J2S9Y9</accession>
<dbReference type="AlphaFoldDB" id="A0A8J2S9Y9"/>
<evidence type="ECO:0000256" key="1">
    <source>
        <dbReference type="SAM" id="Coils"/>
    </source>
</evidence>
<dbReference type="PROSITE" id="PS50217">
    <property type="entry name" value="BZIP"/>
    <property type="match status" value="1"/>
</dbReference>
<proteinExistence type="predicted"/>
<gene>
    <name evidence="4" type="ORF">PECAL_2P09130</name>
</gene>
<feature type="compositionally biased region" description="Low complexity" evidence="2">
    <location>
        <begin position="41"/>
        <end position="52"/>
    </location>
</feature>
<dbReference type="InterPro" id="IPR004827">
    <property type="entry name" value="bZIP"/>
</dbReference>
<keyword evidence="5" id="KW-1185">Reference proteome</keyword>